<organism evidence="12 13">
    <name type="scientific">Geoalkalibacter halelectricus</name>
    <dbReference type="NCBI Taxonomy" id="2847045"/>
    <lineage>
        <taxon>Bacteria</taxon>
        <taxon>Pseudomonadati</taxon>
        <taxon>Thermodesulfobacteriota</taxon>
        <taxon>Desulfuromonadia</taxon>
        <taxon>Desulfuromonadales</taxon>
        <taxon>Geoalkalibacteraceae</taxon>
        <taxon>Geoalkalibacter</taxon>
    </lineage>
</organism>
<keyword evidence="6 11" id="KW-0479">Metal-binding</keyword>
<dbReference type="EC" id="2.7.1.180" evidence="2 11"/>
<evidence type="ECO:0000256" key="9">
    <source>
        <dbReference type="ARBA" id="ARBA00031306"/>
    </source>
</evidence>
<evidence type="ECO:0000256" key="10">
    <source>
        <dbReference type="ARBA" id="ARBA00048540"/>
    </source>
</evidence>
<dbReference type="InterPro" id="IPR024932">
    <property type="entry name" value="ApbE"/>
</dbReference>
<gene>
    <name evidence="12" type="ORF">L9S41_02515</name>
</gene>
<evidence type="ECO:0000256" key="5">
    <source>
        <dbReference type="ARBA" id="ARBA00022679"/>
    </source>
</evidence>
<keyword evidence="5 11" id="KW-0808">Transferase</keyword>
<evidence type="ECO:0000313" key="12">
    <source>
        <dbReference type="EMBL" id="UWZ80284.1"/>
    </source>
</evidence>
<evidence type="ECO:0000256" key="4">
    <source>
        <dbReference type="ARBA" id="ARBA00022630"/>
    </source>
</evidence>
<dbReference type="PANTHER" id="PTHR30040:SF2">
    <property type="entry name" value="FAD:PROTEIN FMN TRANSFERASE"/>
    <property type="match status" value="1"/>
</dbReference>
<accession>A0ABY5ZRH2</accession>
<dbReference type="PANTHER" id="PTHR30040">
    <property type="entry name" value="THIAMINE BIOSYNTHESIS LIPOPROTEIN APBE"/>
    <property type="match status" value="1"/>
</dbReference>
<dbReference type="RefSeq" id="WP_260748641.1">
    <property type="nucleotide sequence ID" value="NZ_CP092109.1"/>
</dbReference>
<evidence type="ECO:0000256" key="8">
    <source>
        <dbReference type="ARBA" id="ARBA00022842"/>
    </source>
</evidence>
<reference evidence="12" key="1">
    <citation type="journal article" date="2022" name="Environ. Microbiol.">
        <title>Geoalkalibacter halelectricus SAP #1 sp. nov. possessing extracellular electron transfer and mineral#reducing capabilities from a haloalkaline environment.</title>
        <authorList>
            <person name="Yadav S."/>
            <person name="Singh R."/>
            <person name="Sundharam S.S."/>
            <person name="Chaudhary S."/>
            <person name="Krishnamurthi S."/>
            <person name="Patil S.A."/>
        </authorList>
    </citation>
    <scope>NUCLEOTIDE SEQUENCE</scope>
    <source>
        <strain evidence="12">SAP-1</strain>
    </source>
</reference>
<keyword evidence="7 11" id="KW-0274">FAD</keyword>
<name>A0ABY5ZRH2_9BACT</name>
<dbReference type="Gene3D" id="3.10.520.10">
    <property type="entry name" value="ApbE-like domains"/>
    <property type="match status" value="1"/>
</dbReference>
<evidence type="ECO:0000256" key="3">
    <source>
        <dbReference type="ARBA" id="ARBA00016337"/>
    </source>
</evidence>
<dbReference type="PIRSF" id="PIRSF006268">
    <property type="entry name" value="ApbE"/>
    <property type="match status" value="1"/>
</dbReference>
<proteinExistence type="inferred from homology"/>
<evidence type="ECO:0000256" key="2">
    <source>
        <dbReference type="ARBA" id="ARBA00011955"/>
    </source>
</evidence>
<dbReference type="InterPro" id="IPR003374">
    <property type="entry name" value="ApbE-like_sf"/>
</dbReference>
<comment type="cofactor">
    <cofactor evidence="1">
        <name>Mg(2+)</name>
        <dbReference type="ChEBI" id="CHEBI:18420"/>
    </cofactor>
</comment>
<evidence type="ECO:0000256" key="6">
    <source>
        <dbReference type="ARBA" id="ARBA00022723"/>
    </source>
</evidence>
<dbReference type="Proteomes" id="UP001060414">
    <property type="component" value="Chromosome"/>
</dbReference>
<keyword evidence="4 11" id="KW-0285">Flavoprotein</keyword>
<dbReference type="SUPFAM" id="SSF143631">
    <property type="entry name" value="ApbE-like"/>
    <property type="match status" value="1"/>
</dbReference>
<keyword evidence="13" id="KW-1185">Reference proteome</keyword>
<evidence type="ECO:0000256" key="11">
    <source>
        <dbReference type="PIRNR" id="PIRNR006268"/>
    </source>
</evidence>
<evidence type="ECO:0000256" key="1">
    <source>
        <dbReference type="ARBA" id="ARBA00001946"/>
    </source>
</evidence>
<dbReference type="GO" id="GO:0016740">
    <property type="term" value="F:transferase activity"/>
    <property type="evidence" value="ECO:0007669"/>
    <property type="project" value="UniProtKB-KW"/>
</dbReference>
<protein>
    <recommendedName>
        <fullName evidence="3 11">FAD:protein FMN transferase</fullName>
        <ecNumber evidence="2 11">2.7.1.180</ecNumber>
    </recommendedName>
    <alternativeName>
        <fullName evidence="9 11">Flavin transferase</fullName>
    </alternativeName>
</protein>
<keyword evidence="8 11" id="KW-0460">Magnesium</keyword>
<comment type="similarity">
    <text evidence="11">Belongs to the ApbE family.</text>
</comment>
<dbReference type="EMBL" id="CP092109">
    <property type="protein sequence ID" value="UWZ80284.1"/>
    <property type="molecule type" value="Genomic_DNA"/>
</dbReference>
<dbReference type="Pfam" id="PF02424">
    <property type="entry name" value="ApbE"/>
    <property type="match status" value="1"/>
</dbReference>
<evidence type="ECO:0000256" key="7">
    <source>
        <dbReference type="ARBA" id="ARBA00022827"/>
    </source>
</evidence>
<sequence>MALNRPLILVLLVLAATLAYFLRGDAREQQVRQSRILMGTVVEINVLDQDARRAQAAVEAAFAEMARIEELMSVQRPDSEVARLGRAEQSLAVSTETAEVLALGLEIARRSAGAFDPSLGRLKALWDLEGDAPRIPEQAAIAAALEGIGPQALRLEGLRVYKAHPELVVDLGGIAKGYAVDRAVAVLEQAGIASASVNAGGDLRLLGGRGERPWRIGIQHPREAGEVLTILELSDRAVVTSGDYERYFEQDGRRYHHIFDPRTGFPADAVQSVTLVADSAMLADALATAVFVLGPRQGLDLVGEFPGVEVLIVDAAGALHASAGMAELQR</sequence>
<comment type="catalytic activity">
    <reaction evidence="10 11">
        <text>L-threonyl-[protein] + FAD = FMN-L-threonyl-[protein] + AMP + H(+)</text>
        <dbReference type="Rhea" id="RHEA:36847"/>
        <dbReference type="Rhea" id="RHEA-COMP:11060"/>
        <dbReference type="Rhea" id="RHEA-COMP:11061"/>
        <dbReference type="ChEBI" id="CHEBI:15378"/>
        <dbReference type="ChEBI" id="CHEBI:30013"/>
        <dbReference type="ChEBI" id="CHEBI:57692"/>
        <dbReference type="ChEBI" id="CHEBI:74257"/>
        <dbReference type="ChEBI" id="CHEBI:456215"/>
        <dbReference type="EC" id="2.7.1.180"/>
    </reaction>
</comment>
<evidence type="ECO:0000313" key="13">
    <source>
        <dbReference type="Proteomes" id="UP001060414"/>
    </source>
</evidence>